<dbReference type="Proteomes" id="UP000236291">
    <property type="component" value="Unassembled WGS sequence"/>
</dbReference>
<evidence type="ECO:0000313" key="1">
    <source>
        <dbReference type="EMBL" id="PNY06007.1"/>
    </source>
</evidence>
<protein>
    <submittedName>
        <fullName evidence="1">Uncharacterized protein</fullName>
    </submittedName>
</protein>
<sequence>MDNGRKREDCGLRKRRKDDFELWEGKVVGIESEESCGELGVGKETEFEEMCVNLSSMEES</sequence>
<dbReference type="EMBL" id="ASHM01001091">
    <property type="protein sequence ID" value="PNY06007.1"/>
    <property type="molecule type" value="Genomic_DNA"/>
</dbReference>
<comment type="caution">
    <text evidence="1">The sequence shown here is derived from an EMBL/GenBank/DDBJ whole genome shotgun (WGS) entry which is preliminary data.</text>
</comment>
<reference evidence="1 2" key="1">
    <citation type="journal article" date="2014" name="Am. J. Bot.">
        <title>Genome assembly and annotation for red clover (Trifolium pratense; Fabaceae).</title>
        <authorList>
            <person name="Istvanek J."/>
            <person name="Jaros M."/>
            <person name="Krenek A."/>
            <person name="Repkova J."/>
        </authorList>
    </citation>
    <scope>NUCLEOTIDE SEQUENCE [LARGE SCALE GENOMIC DNA]</scope>
    <source>
        <strain evidence="2">cv. Tatra</strain>
        <tissue evidence="1">Young leaves</tissue>
    </source>
</reference>
<gene>
    <name evidence="1" type="ORF">L195_g002469</name>
</gene>
<reference evidence="1 2" key="2">
    <citation type="journal article" date="2017" name="Front. Plant Sci.">
        <title>Gene Classification and Mining of Molecular Markers Useful in Red Clover (Trifolium pratense) Breeding.</title>
        <authorList>
            <person name="Istvanek J."/>
            <person name="Dluhosova J."/>
            <person name="Dluhos P."/>
            <person name="Patkova L."/>
            <person name="Nedelnik J."/>
            <person name="Repkova J."/>
        </authorList>
    </citation>
    <scope>NUCLEOTIDE SEQUENCE [LARGE SCALE GENOMIC DNA]</scope>
    <source>
        <strain evidence="2">cv. Tatra</strain>
        <tissue evidence="1">Young leaves</tissue>
    </source>
</reference>
<accession>A0A2K3NSK8</accession>
<name>A0A2K3NSK8_TRIPR</name>
<evidence type="ECO:0000313" key="2">
    <source>
        <dbReference type="Proteomes" id="UP000236291"/>
    </source>
</evidence>
<dbReference type="AlphaFoldDB" id="A0A2K3NSK8"/>
<organism evidence="1 2">
    <name type="scientific">Trifolium pratense</name>
    <name type="common">Red clover</name>
    <dbReference type="NCBI Taxonomy" id="57577"/>
    <lineage>
        <taxon>Eukaryota</taxon>
        <taxon>Viridiplantae</taxon>
        <taxon>Streptophyta</taxon>
        <taxon>Embryophyta</taxon>
        <taxon>Tracheophyta</taxon>
        <taxon>Spermatophyta</taxon>
        <taxon>Magnoliopsida</taxon>
        <taxon>eudicotyledons</taxon>
        <taxon>Gunneridae</taxon>
        <taxon>Pentapetalae</taxon>
        <taxon>rosids</taxon>
        <taxon>fabids</taxon>
        <taxon>Fabales</taxon>
        <taxon>Fabaceae</taxon>
        <taxon>Papilionoideae</taxon>
        <taxon>50 kb inversion clade</taxon>
        <taxon>NPAAA clade</taxon>
        <taxon>Hologalegina</taxon>
        <taxon>IRL clade</taxon>
        <taxon>Trifolieae</taxon>
        <taxon>Trifolium</taxon>
    </lineage>
</organism>
<proteinExistence type="predicted"/>